<name>A0ABQ6PPE7_9BACT</name>
<feature type="transmembrane region" description="Helical" evidence="1">
    <location>
        <begin position="53"/>
        <end position="71"/>
    </location>
</feature>
<dbReference type="RefSeq" id="WP_338224272.1">
    <property type="nucleotide sequence ID" value="NZ_BTPD01000006.1"/>
</dbReference>
<evidence type="ECO:0000313" key="3">
    <source>
        <dbReference type="Proteomes" id="UP001338309"/>
    </source>
</evidence>
<feature type="transmembrane region" description="Helical" evidence="1">
    <location>
        <begin position="78"/>
        <end position="99"/>
    </location>
</feature>
<feature type="transmembrane region" description="Helical" evidence="1">
    <location>
        <begin position="7"/>
        <end position="29"/>
    </location>
</feature>
<evidence type="ECO:0000313" key="2">
    <source>
        <dbReference type="EMBL" id="GMQ29551.1"/>
    </source>
</evidence>
<evidence type="ECO:0000256" key="1">
    <source>
        <dbReference type="SAM" id="Phobius"/>
    </source>
</evidence>
<keyword evidence="1" id="KW-0812">Transmembrane</keyword>
<feature type="transmembrane region" description="Helical" evidence="1">
    <location>
        <begin position="214"/>
        <end position="233"/>
    </location>
</feature>
<dbReference type="EMBL" id="BTPD01000006">
    <property type="protein sequence ID" value="GMQ29551.1"/>
    <property type="molecule type" value="Genomic_DNA"/>
</dbReference>
<feature type="transmembrane region" description="Helical" evidence="1">
    <location>
        <begin position="111"/>
        <end position="134"/>
    </location>
</feature>
<keyword evidence="3" id="KW-1185">Reference proteome</keyword>
<feature type="transmembrane region" description="Helical" evidence="1">
    <location>
        <begin position="178"/>
        <end position="202"/>
    </location>
</feature>
<gene>
    <name evidence="2" type="ORF">Aconfl_21940</name>
</gene>
<keyword evidence="1" id="KW-1133">Transmembrane helix</keyword>
<comment type="caution">
    <text evidence="2">The sequence shown here is derived from an EMBL/GenBank/DDBJ whole genome shotgun (WGS) entry which is preliminary data.</text>
</comment>
<accession>A0ABQ6PPE7</accession>
<dbReference type="Proteomes" id="UP001338309">
    <property type="component" value="Unassembled WGS sequence"/>
</dbReference>
<proteinExistence type="predicted"/>
<feature type="transmembrane region" description="Helical" evidence="1">
    <location>
        <begin position="292"/>
        <end position="311"/>
    </location>
</feature>
<sequence>MIQVPKTLIFWIAVLLMAIGYSWITYAMLAGKVFSDFPAHLDIWNFYQERGKIPFPPLYYLSFFGISTLIPSPQSLKIGLLILVSLSWLGKFLLTYRYLSPVFGARSWTPWIPLGLILFFPISAWMGEGAYWFLGKMTPNLWHNGSTIFVFPFCMLLFGEVQKWFSGEKPNFFRIGLWTLLILGIKPNFLFGLIPALISLIFLSEVGQKSILPIIIYSGTVLLFLLGSKWMIFSNSSEQSLFFNFNARGDVILDPFGVWLQLSENPFWDLFGSFPFLMGSLACFGRTLGNDSVFRLAFSTFCFAMLVFFLFAESGPGYLDGNFYWQIPISLFILYLVIAKILWSTFSQNPDKKPSDRLKMQLLSFLFALHVFSGLAYLWRITETGQYF</sequence>
<keyword evidence="1" id="KW-0472">Membrane</keyword>
<feature type="transmembrane region" description="Helical" evidence="1">
    <location>
        <begin position="362"/>
        <end position="379"/>
    </location>
</feature>
<feature type="transmembrane region" description="Helical" evidence="1">
    <location>
        <begin position="141"/>
        <end position="158"/>
    </location>
</feature>
<reference evidence="2 3" key="1">
    <citation type="submission" date="2023-08" db="EMBL/GenBank/DDBJ databases">
        <title>Draft genome sequence of Algoriphagus confluentis.</title>
        <authorList>
            <person name="Takatani N."/>
            <person name="Hosokawa M."/>
            <person name="Sawabe T."/>
        </authorList>
    </citation>
    <scope>NUCLEOTIDE SEQUENCE [LARGE SCALE GENOMIC DNA]</scope>
    <source>
        <strain evidence="2 3">NBRC 111222</strain>
    </source>
</reference>
<protein>
    <submittedName>
        <fullName evidence="2">Uncharacterized protein</fullName>
    </submittedName>
</protein>
<feature type="transmembrane region" description="Helical" evidence="1">
    <location>
        <begin position="267"/>
        <end position="285"/>
    </location>
</feature>
<organism evidence="2 3">
    <name type="scientific">Algoriphagus confluentis</name>
    <dbReference type="NCBI Taxonomy" id="1697556"/>
    <lineage>
        <taxon>Bacteria</taxon>
        <taxon>Pseudomonadati</taxon>
        <taxon>Bacteroidota</taxon>
        <taxon>Cytophagia</taxon>
        <taxon>Cytophagales</taxon>
        <taxon>Cyclobacteriaceae</taxon>
        <taxon>Algoriphagus</taxon>
    </lineage>
</organism>
<feature type="transmembrane region" description="Helical" evidence="1">
    <location>
        <begin position="323"/>
        <end position="342"/>
    </location>
</feature>